<dbReference type="InterPro" id="IPR052471">
    <property type="entry name" value="PBI_I9"/>
</dbReference>
<keyword evidence="2" id="KW-0732">Signal</keyword>
<gene>
    <name evidence="3" type="ORF">PMG11_01002</name>
</gene>
<dbReference type="FunFam" id="3.30.70.80:FF:000005">
    <property type="entry name" value="Proteinase inhibitor I2B"/>
    <property type="match status" value="1"/>
</dbReference>
<evidence type="ECO:0000313" key="4">
    <source>
        <dbReference type="Proteomes" id="UP000042958"/>
    </source>
</evidence>
<dbReference type="GO" id="GO:0004866">
    <property type="term" value="F:endopeptidase inhibitor activity"/>
    <property type="evidence" value="ECO:0007669"/>
    <property type="project" value="TreeGrafter"/>
</dbReference>
<proteinExistence type="inferred from homology"/>
<name>A0A0F7TGQ5_PENBI</name>
<dbReference type="OrthoDB" id="3888684at2759"/>
<dbReference type="GO" id="GO:0042144">
    <property type="term" value="P:vacuole fusion, non-autophagic"/>
    <property type="evidence" value="ECO:0007669"/>
    <property type="project" value="TreeGrafter"/>
</dbReference>
<dbReference type="STRING" id="104259.A0A0F7TGQ5"/>
<dbReference type="PANTHER" id="PTHR28288">
    <property type="entry name" value="PROTEASE B INHIBITOR 2"/>
    <property type="match status" value="1"/>
</dbReference>
<organism evidence="3 4">
    <name type="scientific">Penicillium brasilianum</name>
    <dbReference type="NCBI Taxonomy" id="104259"/>
    <lineage>
        <taxon>Eukaryota</taxon>
        <taxon>Fungi</taxon>
        <taxon>Dikarya</taxon>
        <taxon>Ascomycota</taxon>
        <taxon>Pezizomycotina</taxon>
        <taxon>Eurotiomycetes</taxon>
        <taxon>Eurotiomycetidae</taxon>
        <taxon>Eurotiales</taxon>
        <taxon>Aspergillaceae</taxon>
        <taxon>Penicillium</taxon>
    </lineage>
</organism>
<comment type="similarity">
    <text evidence="1">Belongs to the protease inhibitor I9 family.</text>
</comment>
<dbReference type="AlphaFoldDB" id="A0A0F7TGQ5"/>
<dbReference type="EMBL" id="CDHK01000001">
    <property type="protein sequence ID" value="CEJ54706.1"/>
    <property type="molecule type" value="Genomic_DNA"/>
</dbReference>
<keyword evidence="4" id="KW-1185">Reference proteome</keyword>
<feature type="chain" id="PRO_5002522270" description="Proteinase inhibitor, propeptide" evidence="2">
    <location>
        <begin position="18"/>
        <end position="103"/>
    </location>
</feature>
<accession>A0A0F7TGQ5</accession>
<dbReference type="Gene3D" id="3.30.70.80">
    <property type="entry name" value="Peptidase S8 propeptide/proteinase inhibitor I9"/>
    <property type="match status" value="1"/>
</dbReference>
<evidence type="ECO:0000256" key="1">
    <source>
        <dbReference type="ARBA" id="ARBA00038069"/>
    </source>
</evidence>
<evidence type="ECO:0000313" key="3">
    <source>
        <dbReference type="EMBL" id="CEJ54706.1"/>
    </source>
</evidence>
<dbReference type="Proteomes" id="UP000042958">
    <property type="component" value="Unassembled WGS sequence"/>
</dbReference>
<evidence type="ECO:0008006" key="5">
    <source>
        <dbReference type="Google" id="ProtNLM"/>
    </source>
</evidence>
<dbReference type="InterPro" id="IPR037045">
    <property type="entry name" value="S8pro/Inhibitor_I9_sf"/>
</dbReference>
<sequence length="103" mass="11044">MKFLFTALLALLPLALAAKSLKSVIITFPNGTPDRVIDQAKDSLVAAGGVITHEYHLFPGFAAEAPVNALQTLSTQDAAYKPTIEEDKIVSVNGDYVGQEHTF</sequence>
<dbReference type="PANTHER" id="PTHR28288:SF1">
    <property type="entry name" value="INHIBITOR I9 DOMAIN-CONTAINING PROTEIN"/>
    <property type="match status" value="1"/>
</dbReference>
<dbReference type="SUPFAM" id="SSF54897">
    <property type="entry name" value="Protease propeptides/inhibitors"/>
    <property type="match status" value="1"/>
</dbReference>
<feature type="signal peptide" evidence="2">
    <location>
        <begin position="1"/>
        <end position="17"/>
    </location>
</feature>
<reference evidence="4" key="1">
    <citation type="journal article" date="2015" name="Genome Announc.">
        <title>Draft genome sequence of the fungus Penicillium brasilianum MG11.</title>
        <authorList>
            <person name="Horn F."/>
            <person name="Linde J."/>
            <person name="Mattern D.J."/>
            <person name="Walther G."/>
            <person name="Guthke R."/>
            <person name="Brakhage A.A."/>
            <person name="Valiante V."/>
        </authorList>
    </citation>
    <scope>NUCLEOTIDE SEQUENCE [LARGE SCALE GENOMIC DNA]</scope>
    <source>
        <strain evidence="4">MG11</strain>
    </source>
</reference>
<protein>
    <recommendedName>
        <fullName evidence="5">Proteinase inhibitor, propeptide</fullName>
    </recommendedName>
</protein>
<evidence type="ECO:0000256" key="2">
    <source>
        <dbReference type="SAM" id="SignalP"/>
    </source>
</evidence>